<keyword evidence="4" id="KW-0963">Cytoplasm</keyword>
<organism evidence="13">
    <name type="scientific">Onchocerca ochengi</name>
    <name type="common">Filarial nematode worm</name>
    <dbReference type="NCBI Taxonomy" id="42157"/>
    <lineage>
        <taxon>Eukaryota</taxon>
        <taxon>Metazoa</taxon>
        <taxon>Ecdysozoa</taxon>
        <taxon>Nematoda</taxon>
        <taxon>Chromadorea</taxon>
        <taxon>Rhabditida</taxon>
        <taxon>Spirurina</taxon>
        <taxon>Spiruromorpha</taxon>
        <taxon>Filarioidea</taxon>
        <taxon>Onchocercidae</taxon>
        <taxon>Onchocerca</taxon>
    </lineage>
</organism>
<name>A0A182E0W3_ONCOC</name>
<dbReference type="Pfam" id="PF09341">
    <property type="entry name" value="Pcc1"/>
    <property type="match status" value="1"/>
</dbReference>
<dbReference type="GO" id="GO:0005737">
    <property type="term" value="C:cytoplasm"/>
    <property type="evidence" value="ECO:0007669"/>
    <property type="project" value="UniProtKB-SubCell"/>
</dbReference>
<reference evidence="13" key="1">
    <citation type="submission" date="2016-06" db="UniProtKB">
        <authorList>
            <consortium name="WormBaseParasite"/>
        </authorList>
    </citation>
    <scope>IDENTIFICATION</scope>
</reference>
<reference evidence="11 12" key="2">
    <citation type="submission" date="2018-08" db="EMBL/GenBank/DDBJ databases">
        <authorList>
            <person name="Laetsch R D."/>
            <person name="Stevens L."/>
            <person name="Kumar S."/>
            <person name="Blaxter L. M."/>
        </authorList>
    </citation>
    <scope>NUCLEOTIDE SEQUENCE [LARGE SCALE GENOMIC DNA]</scope>
</reference>
<accession>A0A182E0W3</accession>
<comment type="similarity">
    <text evidence="3">Belongs to the CTAG/PCC1 family.</text>
</comment>
<dbReference type="WBParaSite" id="nOo.2.0.1.t01594-RA">
    <property type="protein sequence ID" value="nOo.2.0.1.t01594-RA"/>
    <property type="gene ID" value="nOo.2.0.1.g01594"/>
</dbReference>
<dbReference type="GO" id="GO:0008033">
    <property type="term" value="P:tRNA processing"/>
    <property type="evidence" value="ECO:0007669"/>
    <property type="project" value="UniProtKB-KW"/>
</dbReference>
<evidence type="ECO:0000256" key="10">
    <source>
        <dbReference type="SAM" id="MobiDB-lite"/>
    </source>
</evidence>
<evidence type="ECO:0000256" key="7">
    <source>
        <dbReference type="ARBA" id="ARBA00053047"/>
    </source>
</evidence>
<dbReference type="EMBL" id="UYRW01000209">
    <property type="protein sequence ID" value="VDK64509.1"/>
    <property type="molecule type" value="Genomic_DNA"/>
</dbReference>
<evidence type="ECO:0000256" key="9">
    <source>
        <dbReference type="SAM" id="Coils"/>
    </source>
</evidence>
<protein>
    <recommendedName>
        <fullName evidence="8">L antigen family member 3</fullName>
    </recommendedName>
</protein>
<dbReference type="GO" id="GO:0005634">
    <property type="term" value="C:nucleus"/>
    <property type="evidence" value="ECO:0007669"/>
    <property type="project" value="UniProtKB-SubCell"/>
</dbReference>
<dbReference type="PANTHER" id="PTHR31283:SF5">
    <property type="entry name" value="EKC_KEOPS COMPLEX SUBUNIT LAGE3"/>
    <property type="match status" value="1"/>
</dbReference>
<dbReference type="PANTHER" id="PTHR31283">
    <property type="entry name" value="EKC/KEOPS COMPLEX SUBUNIT PCC1 FAMILY MEMBER"/>
    <property type="match status" value="1"/>
</dbReference>
<comment type="function">
    <text evidence="7">Component of the EKC/KEOPS complex that is required for the formation of a threonylcarbamoyl group on adenosine at position 37 (t(6)A37) in tRNAs that read codons beginning with adenine. The complex is probably involved in the transfer of the threonylcarbamoyl moiety of threonylcarbamoyl-AMP (TC-AMP) to the N6 group of A37. LAGE3 functions as a dimerization module for the complex.</text>
</comment>
<feature type="compositionally biased region" description="Polar residues" evidence="10">
    <location>
        <begin position="243"/>
        <end position="254"/>
    </location>
</feature>
<keyword evidence="5" id="KW-0819">tRNA processing</keyword>
<evidence type="ECO:0000256" key="5">
    <source>
        <dbReference type="ARBA" id="ARBA00022694"/>
    </source>
</evidence>
<evidence type="ECO:0000256" key="2">
    <source>
        <dbReference type="ARBA" id="ARBA00004496"/>
    </source>
</evidence>
<evidence type="ECO:0000313" key="12">
    <source>
        <dbReference type="Proteomes" id="UP000271087"/>
    </source>
</evidence>
<evidence type="ECO:0000256" key="4">
    <source>
        <dbReference type="ARBA" id="ARBA00022490"/>
    </source>
</evidence>
<dbReference type="GO" id="GO:0000408">
    <property type="term" value="C:EKC/KEOPS complex"/>
    <property type="evidence" value="ECO:0007669"/>
    <property type="project" value="TreeGrafter"/>
</dbReference>
<dbReference type="InterPro" id="IPR015419">
    <property type="entry name" value="CTAG/Pcc1"/>
</dbReference>
<dbReference type="GO" id="GO:0070525">
    <property type="term" value="P:tRNA threonylcarbamoyladenosine metabolic process"/>
    <property type="evidence" value="ECO:0007669"/>
    <property type="project" value="TreeGrafter"/>
</dbReference>
<evidence type="ECO:0000256" key="8">
    <source>
        <dbReference type="ARBA" id="ARBA00076355"/>
    </source>
</evidence>
<dbReference type="OrthoDB" id="10025739at2759"/>
<sequence length="406" mass="45807">MRTILIAVDEKSTKDDIIIGGHVFPIIANDREVLASYTYRSLVSQRGQNDDRQLLEVINDSEDSSSENTLESRNASENHKAILQIDLGNEEKAQIICRTLAIDKEPSRSTAKRIYSVRGHHMIVEIVSLDSKYLQKSIDNLFDMYYLAKQTIEEVTRYHSKMSSGEVGFGMFKGLKSKLEDEAKRLQATVSQYSENIAQQVRSGVNDVGNDASGQARRLFTSVTTKNSSIHFPNLLDDESGNDYGTGQLNEQNPNCSAMMQEVPEQDLLTESRQRRSSSGSLESESSFNNLFSVIPGMLSSGRRLNTITSDVESESVATSSQFQSASKEQISTVLHKLQGRAANYKDKYRRIIQMYNELLRENEKYQSVLATTQDKALDKIGKLREKNRELAEKMQEMELSRKNKA</sequence>
<keyword evidence="9" id="KW-0175">Coiled coil</keyword>
<evidence type="ECO:0000256" key="1">
    <source>
        <dbReference type="ARBA" id="ARBA00004123"/>
    </source>
</evidence>
<dbReference type="Gene3D" id="3.30.310.50">
    <property type="entry name" value="Alpha-D-phosphohexomutase, C-terminal domain"/>
    <property type="match status" value="1"/>
</dbReference>
<evidence type="ECO:0000313" key="11">
    <source>
        <dbReference type="EMBL" id="VDK64509.1"/>
    </source>
</evidence>
<keyword evidence="12" id="KW-1185">Reference proteome</keyword>
<comment type="subcellular location">
    <subcellularLocation>
        <location evidence="2">Cytoplasm</location>
    </subcellularLocation>
    <subcellularLocation>
        <location evidence="1">Nucleus</location>
    </subcellularLocation>
</comment>
<dbReference type="STRING" id="42157.A0A182E0W3"/>
<proteinExistence type="inferred from homology"/>
<dbReference type="AlphaFoldDB" id="A0A182E0W3"/>
<feature type="coiled-coil region" evidence="9">
    <location>
        <begin position="342"/>
        <end position="404"/>
    </location>
</feature>
<gene>
    <name evidence="11" type="ORF">NOO_LOCUS1594</name>
</gene>
<feature type="region of interest" description="Disordered" evidence="10">
    <location>
        <begin position="231"/>
        <end position="254"/>
    </location>
</feature>
<evidence type="ECO:0000313" key="13">
    <source>
        <dbReference type="WBParaSite" id="nOo.2.0.1.t01594-RA"/>
    </source>
</evidence>
<evidence type="ECO:0000256" key="3">
    <source>
        <dbReference type="ARBA" id="ARBA00007073"/>
    </source>
</evidence>
<evidence type="ECO:0000256" key="6">
    <source>
        <dbReference type="ARBA" id="ARBA00023242"/>
    </source>
</evidence>
<dbReference type="FunFam" id="3.30.310.50:FF:000005">
    <property type="entry name" value="L antigen family member 3"/>
    <property type="match status" value="1"/>
</dbReference>
<keyword evidence="6" id="KW-0539">Nucleus</keyword>
<dbReference type="Proteomes" id="UP000271087">
    <property type="component" value="Unassembled WGS sequence"/>
</dbReference>